<dbReference type="PANTHER" id="PTHR11075:SF54">
    <property type="entry name" value="LARGE RIBOSOMAL SUBUNIT PROTEIN ML62"/>
    <property type="match status" value="1"/>
</dbReference>
<feature type="compositionally biased region" description="Basic residues" evidence="1">
    <location>
        <begin position="160"/>
        <end position="180"/>
    </location>
</feature>
<feature type="region of interest" description="Disordered" evidence="1">
    <location>
        <begin position="157"/>
        <end position="180"/>
    </location>
</feature>
<dbReference type="PANTHER" id="PTHR11075">
    <property type="entry name" value="PEPTIDE CHAIN RELEASE FACTOR"/>
    <property type="match status" value="1"/>
</dbReference>
<dbReference type="GO" id="GO:0016150">
    <property type="term" value="F:translation release factor activity, codon nonspecific"/>
    <property type="evidence" value="ECO:0000318"/>
    <property type="project" value="GO_Central"/>
</dbReference>
<dbReference type="Pfam" id="PF00472">
    <property type="entry name" value="RF-1"/>
    <property type="match status" value="1"/>
</dbReference>
<evidence type="ECO:0000256" key="1">
    <source>
        <dbReference type="SAM" id="MobiDB-lite"/>
    </source>
</evidence>
<accession>Q758G8</accession>
<protein>
    <submittedName>
        <fullName evidence="3">AEL206Cp</fullName>
    </submittedName>
</protein>
<dbReference type="EMBL" id="AE016818">
    <property type="protein sequence ID" value="AAS52479.1"/>
    <property type="molecule type" value="Genomic_DNA"/>
</dbReference>
<reference evidence="4" key="2">
    <citation type="journal article" date="2013" name="G3 (Bethesda)">
        <title>Genomes of Ashbya fungi isolated from insects reveal four mating-type loci, numerous translocations, lack of transposons, and distinct gene duplications.</title>
        <authorList>
            <person name="Dietrich F.S."/>
            <person name="Voegeli S."/>
            <person name="Kuo S."/>
            <person name="Philippsen P."/>
        </authorList>
    </citation>
    <scope>GENOME REANNOTATION</scope>
    <source>
        <strain evidence="4">ATCC 10895 / CBS 109.51 / FGSC 9923 / NRRL Y-1056</strain>
    </source>
</reference>
<feature type="domain" description="Prokaryotic-type class I peptide chain release factors" evidence="2">
    <location>
        <begin position="44"/>
        <end position="175"/>
    </location>
</feature>
<dbReference type="InterPro" id="IPR000352">
    <property type="entry name" value="Pep_chain_release_fac_I"/>
</dbReference>
<dbReference type="HOGENOM" id="CLU_089470_0_2_1"/>
<organism evidence="3 4">
    <name type="scientific">Eremothecium gossypii (strain ATCC 10895 / CBS 109.51 / FGSC 9923 / NRRL Y-1056)</name>
    <name type="common">Yeast</name>
    <name type="synonym">Ashbya gossypii</name>
    <dbReference type="NCBI Taxonomy" id="284811"/>
    <lineage>
        <taxon>Eukaryota</taxon>
        <taxon>Fungi</taxon>
        <taxon>Dikarya</taxon>
        <taxon>Ascomycota</taxon>
        <taxon>Saccharomycotina</taxon>
        <taxon>Saccharomycetes</taxon>
        <taxon>Saccharomycetales</taxon>
        <taxon>Saccharomycetaceae</taxon>
        <taxon>Eremothecium</taxon>
    </lineage>
</organism>
<gene>
    <name evidence="3" type="ORF">AGOS_AEL206C</name>
</gene>
<evidence type="ECO:0000313" key="4">
    <source>
        <dbReference type="Proteomes" id="UP000000591"/>
    </source>
</evidence>
<sequence length="180" mass="21036">MIIWRAAHSCFRTSTMPWAMRATRRYSDGAAEMRGWLEQLHWSQIPKQLYRAQYARSSGPGGQNVNKVSTKCTLTVEGFSKCAWFPALVREQAVRRLRYYARAQDAVVVQCDQWRSRERNREECLRRLVRELKAVVHVAAAPDPVAEARHARLHAAADRHRLHGKRRQGERKRLRGRVEY</sequence>
<dbReference type="OMA" id="WYNSFDA"/>
<name>Q758G8_EREGS</name>
<dbReference type="InterPro" id="IPR052104">
    <property type="entry name" value="Mito_Release_Factor_mL62"/>
</dbReference>
<dbReference type="Proteomes" id="UP000000591">
    <property type="component" value="Chromosome V"/>
</dbReference>
<dbReference type="RefSeq" id="NP_984655.1">
    <property type="nucleotide sequence ID" value="NM_210008.1"/>
</dbReference>
<dbReference type="GO" id="GO:0005762">
    <property type="term" value="C:mitochondrial large ribosomal subunit"/>
    <property type="evidence" value="ECO:0000318"/>
    <property type="project" value="GO_Central"/>
</dbReference>
<keyword evidence="4" id="KW-1185">Reference proteome</keyword>
<dbReference type="GO" id="GO:0004045">
    <property type="term" value="F:peptidyl-tRNA hydrolase activity"/>
    <property type="evidence" value="ECO:0000318"/>
    <property type="project" value="GO_Central"/>
</dbReference>
<dbReference type="InParanoid" id="Q758G8"/>
<dbReference type="OrthoDB" id="270639at2759"/>
<dbReference type="AlphaFoldDB" id="Q758G8"/>
<dbReference type="STRING" id="284811.Q758G8"/>
<dbReference type="GO" id="GO:0070126">
    <property type="term" value="P:mitochondrial translational termination"/>
    <property type="evidence" value="ECO:0000318"/>
    <property type="project" value="GO_Central"/>
</dbReference>
<dbReference type="KEGG" id="ago:AGOS_AEL206C"/>
<evidence type="ECO:0000259" key="2">
    <source>
        <dbReference type="Pfam" id="PF00472"/>
    </source>
</evidence>
<evidence type="ECO:0000313" key="3">
    <source>
        <dbReference type="EMBL" id="AAS52479.1"/>
    </source>
</evidence>
<dbReference type="eggNOG" id="KOG3429">
    <property type="taxonomic scope" value="Eukaryota"/>
</dbReference>
<proteinExistence type="predicted"/>
<dbReference type="GeneID" id="4620837"/>
<dbReference type="Gene3D" id="3.30.160.20">
    <property type="match status" value="1"/>
</dbReference>
<dbReference type="SUPFAM" id="SSF110916">
    <property type="entry name" value="Peptidyl-tRNA hydrolase domain-like"/>
    <property type="match status" value="1"/>
</dbReference>
<reference evidence="3 4" key="1">
    <citation type="journal article" date="2004" name="Science">
        <title>The Ashbya gossypii genome as a tool for mapping the ancient Saccharomyces cerevisiae genome.</title>
        <authorList>
            <person name="Dietrich F.S."/>
            <person name="Voegeli S."/>
            <person name="Brachat S."/>
            <person name="Lerch A."/>
            <person name="Gates K."/>
            <person name="Steiner S."/>
            <person name="Mohr C."/>
            <person name="Pohlmann R."/>
            <person name="Luedi P."/>
            <person name="Choi S."/>
            <person name="Wing R.A."/>
            <person name="Flavier A."/>
            <person name="Gaffney T.D."/>
            <person name="Philippsen P."/>
        </authorList>
    </citation>
    <scope>NUCLEOTIDE SEQUENCE [LARGE SCALE GENOMIC DNA]</scope>
    <source>
        <strain evidence="4">ATCC 10895 / CBS 109.51 / FGSC 9923 / NRRL Y-1056</strain>
    </source>
</reference>
<dbReference type="FunCoup" id="Q758G8">
    <property type="interactions" value="259"/>
</dbReference>